<proteinExistence type="predicted"/>
<reference evidence="2" key="1">
    <citation type="submission" date="2019-08" db="EMBL/GenBank/DDBJ databases">
        <authorList>
            <person name="Kucharzyk K."/>
            <person name="Murdoch R.W."/>
            <person name="Higgins S."/>
            <person name="Loffler F."/>
        </authorList>
    </citation>
    <scope>NUCLEOTIDE SEQUENCE</scope>
</reference>
<dbReference type="EMBL" id="VSSQ01084917">
    <property type="protein sequence ID" value="MPN32745.1"/>
    <property type="molecule type" value="Genomic_DNA"/>
</dbReference>
<evidence type="ECO:0000313" key="2">
    <source>
        <dbReference type="EMBL" id="MPN32745.1"/>
    </source>
</evidence>
<evidence type="ECO:0000256" key="1">
    <source>
        <dbReference type="SAM" id="MobiDB-lite"/>
    </source>
</evidence>
<organism evidence="2">
    <name type="scientific">bioreactor metagenome</name>
    <dbReference type="NCBI Taxonomy" id="1076179"/>
    <lineage>
        <taxon>unclassified sequences</taxon>
        <taxon>metagenomes</taxon>
        <taxon>ecological metagenomes</taxon>
    </lineage>
</organism>
<accession>A0A645H127</accession>
<comment type="caution">
    <text evidence="2">The sequence shown here is derived from an EMBL/GenBank/DDBJ whole genome shotgun (WGS) entry which is preliminary data.</text>
</comment>
<dbReference type="AlphaFoldDB" id="A0A645H127"/>
<gene>
    <name evidence="2" type="ORF">SDC9_180225</name>
</gene>
<sequence>MSSAISSRSSGGAQSSAGLAGLLSLVCGSPAASNCSAACFRKNSAACADDRRGEAPPVFLESGRLSTAFSANRTCRPALVSWISVTEGTASGARNRFPISGSPSVADRPIIRGCRPVADRSRESRLSKWMPRTFPRNECTSSMTTNSNSRYKRGTCVP</sequence>
<protein>
    <submittedName>
        <fullName evidence="2">Uncharacterized protein</fullName>
    </submittedName>
</protein>
<feature type="region of interest" description="Disordered" evidence="1">
    <location>
        <begin position="137"/>
        <end position="158"/>
    </location>
</feature>
<feature type="compositionally biased region" description="Polar residues" evidence="1">
    <location>
        <begin position="138"/>
        <end position="149"/>
    </location>
</feature>
<name>A0A645H127_9ZZZZ</name>